<proteinExistence type="predicted"/>
<dbReference type="AlphaFoldDB" id="A0A3E3EF58"/>
<protein>
    <recommendedName>
        <fullName evidence="3">ERF superfamily protein</fullName>
    </recommendedName>
</protein>
<organism evidence="1 2">
    <name type="scientific">Thomasclavelia ramosa</name>
    <dbReference type="NCBI Taxonomy" id="1547"/>
    <lineage>
        <taxon>Bacteria</taxon>
        <taxon>Bacillati</taxon>
        <taxon>Bacillota</taxon>
        <taxon>Erysipelotrichia</taxon>
        <taxon>Erysipelotrichales</taxon>
        <taxon>Coprobacillaceae</taxon>
        <taxon>Thomasclavelia</taxon>
    </lineage>
</organism>
<dbReference type="InterPro" id="IPR007499">
    <property type="entry name" value="ERF_bacteria_virus"/>
</dbReference>
<dbReference type="RefSeq" id="WP_117580829.1">
    <property type="nucleotide sequence ID" value="NZ_QRTD01000033.1"/>
</dbReference>
<reference evidence="1 2" key="1">
    <citation type="submission" date="2018-08" db="EMBL/GenBank/DDBJ databases">
        <title>A genome reference for cultivated species of the human gut microbiota.</title>
        <authorList>
            <person name="Zou Y."/>
            <person name="Xue W."/>
            <person name="Luo G."/>
        </authorList>
    </citation>
    <scope>NUCLEOTIDE SEQUENCE [LARGE SCALE GENOMIC DNA]</scope>
    <source>
        <strain evidence="1 2">OM06-4</strain>
    </source>
</reference>
<comment type="caution">
    <text evidence="1">The sequence shown here is derived from an EMBL/GenBank/DDBJ whole genome shotgun (WGS) entry which is preliminary data.</text>
</comment>
<evidence type="ECO:0008006" key="3">
    <source>
        <dbReference type="Google" id="ProtNLM"/>
    </source>
</evidence>
<gene>
    <name evidence="1" type="ORF">DXB93_05160</name>
</gene>
<evidence type="ECO:0000313" key="1">
    <source>
        <dbReference type="EMBL" id="RGD86553.1"/>
    </source>
</evidence>
<sequence>MENNKAVKIGLYEKLANIQNELKAPKGQYNKFGNYYYRSCEDILEALKPICFKYRTALIVQDELESMNERYYIKAVCELRDWDSDDVIITHAFAREPMTKKGMDDSQITGTASSYARKYALNGLFNIDDTKDADTNEVKEIEKTAKKEQKITQEQKDIIKSYITDFSIDIVGNFIKTTGKDKLNLLTKDEADKVIEYLKSNEFGEAMEMKAKKNNREGKTNVN</sequence>
<evidence type="ECO:0000313" key="2">
    <source>
        <dbReference type="Proteomes" id="UP000261032"/>
    </source>
</evidence>
<dbReference type="Pfam" id="PF04404">
    <property type="entry name" value="ERF"/>
    <property type="match status" value="1"/>
</dbReference>
<accession>A0A3E3EF58</accession>
<name>A0A3E3EF58_9FIRM</name>
<dbReference type="EMBL" id="QUSL01000005">
    <property type="protein sequence ID" value="RGD86553.1"/>
    <property type="molecule type" value="Genomic_DNA"/>
</dbReference>
<dbReference type="Proteomes" id="UP000261032">
    <property type="component" value="Unassembled WGS sequence"/>
</dbReference>